<dbReference type="AlphaFoldDB" id="A0AAP0EE71"/>
<dbReference type="PANTHER" id="PTHR31973:SF187">
    <property type="entry name" value="MUTATOR TRANSPOSASE MUDRA PROTEIN"/>
    <property type="match status" value="1"/>
</dbReference>
<comment type="caution">
    <text evidence="2">The sequence shown here is derived from an EMBL/GenBank/DDBJ whole genome shotgun (WGS) entry which is preliminary data.</text>
</comment>
<feature type="domain" description="Transposase MuDR plant" evidence="1">
    <location>
        <begin position="66"/>
        <end position="124"/>
    </location>
</feature>
<dbReference type="EMBL" id="JBBNAE010000010">
    <property type="protein sequence ID" value="KAK9090515.1"/>
    <property type="molecule type" value="Genomic_DNA"/>
</dbReference>
<dbReference type="Proteomes" id="UP001417504">
    <property type="component" value="Unassembled WGS sequence"/>
</dbReference>
<dbReference type="PANTHER" id="PTHR31973">
    <property type="entry name" value="POLYPROTEIN, PUTATIVE-RELATED"/>
    <property type="match status" value="1"/>
</dbReference>
<gene>
    <name evidence="2" type="ORF">Sjap_023692</name>
</gene>
<dbReference type="Pfam" id="PF03108">
    <property type="entry name" value="DBD_Tnp_Mut"/>
    <property type="match status" value="1"/>
</dbReference>
<organism evidence="2 3">
    <name type="scientific">Stephania japonica</name>
    <dbReference type="NCBI Taxonomy" id="461633"/>
    <lineage>
        <taxon>Eukaryota</taxon>
        <taxon>Viridiplantae</taxon>
        <taxon>Streptophyta</taxon>
        <taxon>Embryophyta</taxon>
        <taxon>Tracheophyta</taxon>
        <taxon>Spermatophyta</taxon>
        <taxon>Magnoliopsida</taxon>
        <taxon>Ranunculales</taxon>
        <taxon>Menispermaceae</taxon>
        <taxon>Menispermoideae</taxon>
        <taxon>Cissampelideae</taxon>
        <taxon>Stephania</taxon>
    </lineage>
</organism>
<sequence length="230" mass="26686">MHRAQKENSMVIASPSNGRVAIGEVNDNYSDYASSAKLCTDDDSNGLERKWFPDFNERRDMANPDLELGMNFSSFMQFKSACKNWSIKNKRQICFTTNDKTRCICVCHSDKCTFQIYASHMAQDDSSIQIESINPSHTCSKVCENYHVTSDWIAQKYLEQFRADPNWSVFGIVQRVKDDLSFEISRMKAWRAKKKAMEEVNGDEESHYRKLYSYFLELQKTNPCTTIIIK</sequence>
<evidence type="ECO:0000259" key="1">
    <source>
        <dbReference type="Pfam" id="PF03108"/>
    </source>
</evidence>
<reference evidence="2 3" key="1">
    <citation type="submission" date="2024-01" db="EMBL/GenBank/DDBJ databases">
        <title>Genome assemblies of Stephania.</title>
        <authorList>
            <person name="Yang L."/>
        </authorList>
    </citation>
    <scope>NUCLEOTIDE SEQUENCE [LARGE SCALE GENOMIC DNA]</scope>
    <source>
        <strain evidence="2">QJT</strain>
        <tissue evidence="2">Leaf</tissue>
    </source>
</reference>
<dbReference type="InterPro" id="IPR004332">
    <property type="entry name" value="Transposase_MuDR"/>
</dbReference>
<proteinExistence type="predicted"/>
<protein>
    <recommendedName>
        <fullName evidence="1">Transposase MuDR plant domain-containing protein</fullName>
    </recommendedName>
</protein>
<evidence type="ECO:0000313" key="2">
    <source>
        <dbReference type="EMBL" id="KAK9090515.1"/>
    </source>
</evidence>
<evidence type="ECO:0000313" key="3">
    <source>
        <dbReference type="Proteomes" id="UP001417504"/>
    </source>
</evidence>
<keyword evidence="3" id="KW-1185">Reference proteome</keyword>
<name>A0AAP0EE71_9MAGN</name>
<accession>A0AAP0EE71</accession>